<keyword evidence="2" id="KW-1185">Reference proteome</keyword>
<evidence type="ECO:0000313" key="1">
    <source>
        <dbReference type="EMBL" id="CCQ44878.1"/>
    </source>
</evidence>
<comment type="caution">
    <text evidence="1">The sequence shown here is derived from an EMBL/GenBank/DDBJ whole genome shotgun (WGS) entry which is preliminary data.</text>
</comment>
<dbReference type="STRING" id="861266.ARTSIC4J27_808"/>
<dbReference type="Proteomes" id="UP000035722">
    <property type="component" value="Unassembled WGS sequence"/>
</dbReference>
<dbReference type="EMBL" id="CAQI01000029">
    <property type="protein sequence ID" value="CCQ44878.1"/>
    <property type="molecule type" value="Genomic_DNA"/>
</dbReference>
<proteinExistence type="predicted"/>
<dbReference type="AlphaFoldDB" id="A0A024GYN4"/>
<evidence type="ECO:0000313" key="2">
    <source>
        <dbReference type="Proteomes" id="UP000035722"/>
    </source>
</evidence>
<gene>
    <name evidence="1" type="ORF">ARTSIC4J27_808</name>
</gene>
<protein>
    <submittedName>
        <fullName evidence="1">Uncharacterized protein</fullName>
    </submittedName>
</protein>
<accession>A0A024GYN4</accession>
<organism evidence="1 2">
    <name type="scientific">Pseudarthrobacter siccitolerans</name>
    <dbReference type="NCBI Taxonomy" id="861266"/>
    <lineage>
        <taxon>Bacteria</taxon>
        <taxon>Bacillati</taxon>
        <taxon>Actinomycetota</taxon>
        <taxon>Actinomycetes</taxon>
        <taxon>Micrococcales</taxon>
        <taxon>Micrococcaceae</taxon>
        <taxon>Pseudarthrobacter</taxon>
    </lineage>
</organism>
<sequence>MCNGHGFSLSPHIPLHCRNSIAGGFRGRLEYSVCLNFYFGAPK</sequence>
<reference evidence="2" key="1">
    <citation type="journal article" date="2014" name="Genome Announc.">
        <title>Genome Sequence of Arthrobacter siccitolerans 4J27, a Xeroprotectant-Producing Desiccation-Tolerant Microorganism.</title>
        <authorList>
            <person name="Manzanera M."/>
            <person name="Santa-Cruz-Calvo L."/>
            <person name="Vilchez J.I."/>
            <person name="Garcia-Fontana C."/>
            <person name="Silva-Castro G.A."/>
            <person name="Calvo C."/>
            <person name="Gonzalez-Lopez J."/>
        </authorList>
    </citation>
    <scope>NUCLEOTIDE SEQUENCE [LARGE SCALE GENOMIC DNA]</scope>
    <source>
        <strain evidence="2">4J27</strain>
    </source>
</reference>
<name>A0A024GYN4_9MICC</name>